<keyword evidence="2" id="KW-1185">Reference proteome</keyword>
<accession>A0ABS6WVT5</accession>
<evidence type="ECO:0000313" key="1">
    <source>
        <dbReference type="EMBL" id="MBW3127715.1"/>
    </source>
</evidence>
<dbReference type="Proteomes" id="UP000826188">
    <property type="component" value="Unassembled WGS sequence"/>
</dbReference>
<reference evidence="1 2" key="1">
    <citation type="submission" date="2021-07" db="EMBL/GenBank/DDBJ databases">
        <title>Hymenobacter profundi sp. nov., isolated from deep-sea water.</title>
        <authorList>
            <person name="Kim M.K."/>
        </authorList>
    </citation>
    <scope>NUCLEOTIDE SEQUENCE [LARGE SCALE GENOMIC DNA]</scope>
    <source>
        <strain evidence="1 2">M2</strain>
    </source>
</reference>
<protein>
    <recommendedName>
        <fullName evidence="3">ER-bound oxygenase mpaB/mpaB'/Rubber oxygenase catalytic domain-containing protein</fullName>
    </recommendedName>
</protein>
<comment type="caution">
    <text evidence="1">The sequence shown here is derived from an EMBL/GenBank/DDBJ whole genome shotgun (WGS) entry which is preliminary data.</text>
</comment>
<name>A0ABS6WVT5_9BACT</name>
<proteinExistence type="predicted"/>
<sequence>MSSSFEHLPPYQSVPYHLASQALQAAAVSIVQNVFQQDFPTLTSRQWPHVVATCYPVLEVGESNVEIRKEDLSRLTTYLYVMHTNVASPLSLAYCPVAHKLNGVFKRASRALTQGSALPASQQHEAIELYRFALEGMISGDAVADNICLAFAFRDPNWAPPRRVYVQSIAMEAVEPTVSVASPSRNQRSIQELPEQWDHLQAWFKQTNDSARPWSVSGIARQLKLTQPLVRALLLAPKGTPGFSRTAFTKVRLRRLQRYFKPYGYKIS</sequence>
<evidence type="ECO:0000313" key="2">
    <source>
        <dbReference type="Proteomes" id="UP000826188"/>
    </source>
</evidence>
<evidence type="ECO:0008006" key="3">
    <source>
        <dbReference type="Google" id="ProtNLM"/>
    </source>
</evidence>
<dbReference type="EMBL" id="JAHWGL010000009">
    <property type="protein sequence ID" value="MBW3127715.1"/>
    <property type="molecule type" value="Genomic_DNA"/>
</dbReference>
<dbReference type="RefSeq" id="WP_219157069.1">
    <property type="nucleotide sequence ID" value="NZ_JAHWGL010000009.1"/>
</dbReference>
<gene>
    <name evidence="1" type="ORF">KYK14_04085</name>
</gene>
<organism evidence="1 2">
    <name type="scientific">Hymenobacter profundi</name>
    <dbReference type="NCBI Taxonomy" id="1982110"/>
    <lineage>
        <taxon>Bacteria</taxon>
        <taxon>Pseudomonadati</taxon>
        <taxon>Bacteroidota</taxon>
        <taxon>Cytophagia</taxon>
        <taxon>Cytophagales</taxon>
        <taxon>Hymenobacteraceae</taxon>
        <taxon>Hymenobacter</taxon>
    </lineage>
</organism>